<dbReference type="OrthoDB" id="9784036at2"/>
<protein>
    <submittedName>
        <fullName evidence="2">Esterase</fullName>
    </submittedName>
</protein>
<dbReference type="RefSeq" id="WP_155696470.1">
    <property type="nucleotide sequence ID" value="NZ_WOCD01000005.1"/>
</dbReference>
<gene>
    <name evidence="2" type="ORF">GNP35_12760</name>
</gene>
<dbReference type="InterPro" id="IPR000801">
    <property type="entry name" value="Esterase-like"/>
</dbReference>
<evidence type="ECO:0000313" key="2">
    <source>
        <dbReference type="EMBL" id="MUH73277.1"/>
    </source>
</evidence>
<organism evidence="2 3">
    <name type="scientific">Psychrosphaera haliotis</name>
    <dbReference type="NCBI Taxonomy" id="555083"/>
    <lineage>
        <taxon>Bacteria</taxon>
        <taxon>Pseudomonadati</taxon>
        <taxon>Pseudomonadota</taxon>
        <taxon>Gammaproteobacteria</taxon>
        <taxon>Alteromonadales</taxon>
        <taxon>Pseudoalteromonadaceae</taxon>
        <taxon>Psychrosphaera</taxon>
    </lineage>
</organism>
<dbReference type="AlphaFoldDB" id="A0A6N8FDP9"/>
<reference evidence="2 3" key="1">
    <citation type="submission" date="2019-11" db="EMBL/GenBank/DDBJ databases">
        <title>P. haliotis isolates from Z. marina roots.</title>
        <authorList>
            <person name="Cohen M."/>
            <person name="Jospin G."/>
            <person name="Eisen J.A."/>
            <person name="Coil D.A."/>
        </authorList>
    </citation>
    <scope>NUCLEOTIDE SEQUENCE [LARGE SCALE GENOMIC DNA]</scope>
    <source>
        <strain evidence="2 3">UCD-MCMsp1aY</strain>
    </source>
</reference>
<keyword evidence="3" id="KW-1185">Reference proteome</keyword>
<proteinExistence type="predicted"/>
<dbReference type="Gene3D" id="3.40.50.1820">
    <property type="entry name" value="alpha/beta hydrolase"/>
    <property type="match status" value="1"/>
</dbReference>
<comment type="caution">
    <text evidence="2">The sequence shown here is derived from an EMBL/GenBank/DDBJ whole genome shotgun (WGS) entry which is preliminary data.</text>
</comment>
<sequence length="310" mass="35963">MKKLIFYIVLLMTFAVKADPSAIPSSGVIKRFEDFHSEFISSRTIDVWLPEDYSYDQKYDVLYMHDGNMLFDSSDTWNNQEWKVDEAAAKLMKEGKVRPFIVVGIWNAGKKRYPEYFPEKVYRELSLLDRTIIKTRLAFQSKSFAPIGDFFYGDNYVRFLANEVVPFIEKNFNVHSGPAHRFVGGSSMGGLMSWYALLERPDVFGGAIAMSTHWPGMYDVDNPFPKGFEDYIRKNINKLDGHKVYFDLGDQTLDAVYPPLQKRIDAIFAASYPNDLWKTEFFPGHKHDEVSWASRIHLPLMFMFGNEEQE</sequence>
<dbReference type="PANTHER" id="PTHR48098:SF6">
    <property type="entry name" value="FERRI-BACILLIBACTIN ESTERASE BESA"/>
    <property type="match status" value="1"/>
</dbReference>
<dbReference type="InterPro" id="IPR050583">
    <property type="entry name" value="Mycobacterial_A85_antigen"/>
</dbReference>
<dbReference type="Proteomes" id="UP000439994">
    <property type="component" value="Unassembled WGS sequence"/>
</dbReference>
<feature type="signal peptide" evidence="1">
    <location>
        <begin position="1"/>
        <end position="18"/>
    </location>
</feature>
<feature type="chain" id="PRO_5026930693" evidence="1">
    <location>
        <begin position="19"/>
        <end position="310"/>
    </location>
</feature>
<dbReference type="SUPFAM" id="SSF53474">
    <property type="entry name" value="alpha/beta-Hydrolases"/>
    <property type="match status" value="1"/>
</dbReference>
<dbReference type="EMBL" id="WOCD01000005">
    <property type="protein sequence ID" value="MUH73277.1"/>
    <property type="molecule type" value="Genomic_DNA"/>
</dbReference>
<evidence type="ECO:0000256" key="1">
    <source>
        <dbReference type="SAM" id="SignalP"/>
    </source>
</evidence>
<keyword evidence="1" id="KW-0732">Signal</keyword>
<accession>A0A6N8FDP9</accession>
<name>A0A6N8FDP9_9GAMM</name>
<dbReference type="InterPro" id="IPR029058">
    <property type="entry name" value="AB_hydrolase_fold"/>
</dbReference>
<dbReference type="PANTHER" id="PTHR48098">
    <property type="entry name" value="ENTEROCHELIN ESTERASE-RELATED"/>
    <property type="match status" value="1"/>
</dbReference>
<dbReference type="Pfam" id="PF00756">
    <property type="entry name" value="Esterase"/>
    <property type="match status" value="2"/>
</dbReference>
<evidence type="ECO:0000313" key="3">
    <source>
        <dbReference type="Proteomes" id="UP000439994"/>
    </source>
</evidence>